<proteinExistence type="predicted"/>
<dbReference type="OrthoDB" id="9792898at2"/>
<sequence length="151" mass="16257">MILYDYRCRDGHNFEAGVASMSEPAPACPRCGSAADKRPSRVQIGNRASAGPSREQMPKSWNAVGRGDKETIRHWHDLAEKRENLEERYPELAGDRRPVLAHEGIFHDRPLRAGDDIGTAVSEALVADAASGSAHSHVGSRASATNQGSAA</sequence>
<feature type="region of interest" description="Disordered" evidence="1">
    <location>
        <begin position="32"/>
        <end position="68"/>
    </location>
</feature>
<dbReference type="AlphaFoldDB" id="A0A7W4UNV3"/>
<dbReference type="EMBL" id="JACHWJ010000003">
    <property type="protein sequence ID" value="MBB2957833.1"/>
    <property type="molecule type" value="Genomic_DNA"/>
</dbReference>
<feature type="domain" description="Putative regulatory protein FmdB zinc ribbon" evidence="2">
    <location>
        <begin position="1"/>
        <end position="40"/>
    </location>
</feature>
<dbReference type="RefSeq" id="WP_068482140.1">
    <property type="nucleotide sequence ID" value="NZ_CZJS01000127.1"/>
</dbReference>
<dbReference type="Proteomes" id="UP000545286">
    <property type="component" value="Unassembled WGS sequence"/>
</dbReference>
<name>A0A7W4UNV3_9MICO</name>
<gene>
    <name evidence="3" type="ORF">FHX72_001978</name>
</gene>
<evidence type="ECO:0000313" key="3">
    <source>
        <dbReference type="EMBL" id="MBB2957833.1"/>
    </source>
</evidence>
<evidence type="ECO:0000313" key="4">
    <source>
        <dbReference type="Proteomes" id="UP000545286"/>
    </source>
</evidence>
<evidence type="ECO:0000256" key="1">
    <source>
        <dbReference type="SAM" id="MobiDB-lite"/>
    </source>
</evidence>
<dbReference type="Pfam" id="PF09723">
    <property type="entry name" value="Zn_ribbon_8"/>
    <property type="match status" value="1"/>
</dbReference>
<keyword evidence="4" id="KW-1185">Reference proteome</keyword>
<organism evidence="3 4">
    <name type="scientific">Pseudoclavibacter helvolus</name>
    <dbReference type="NCBI Taxonomy" id="255205"/>
    <lineage>
        <taxon>Bacteria</taxon>
        <taxon>Bacillati</taxon>
        <taxon>Actinomycetota</taxon>
        <taxon>Actinomycetes</taxon>
        <taxon>Micrococcales</taxon>
        <taxon>Microbacteriaceae</taxon>
        <taxon>Pseudoclavibacter</taxon>
    </lineage>
</organism>
<feature type="compositionally biased region" description="Low complexity" evidence="1">
    <location>
        <begin position="128"/>
        <end position="144"/>
    </location>
</feature>
<dbReference type="InterPro" id="IPR013429">
    <property type="entry name" value="Regulatory_FmdB_Zinc_ribbon"/>
</dbReference>
<evidence type="ECO:0000259" key="2">
    <source>
        <dbReference type="SMART" id="SM00834"/>
    </source>
</evidence>
<accession>A0A7W4UNV3</accession>
<dbReference type="SMART" id="SM00834">
    <property type="entry name" value="CxxC_CXXC_SSSS"/>
    <property type="match status" value="1"/>
</dbReference>
<protein>
    <submittedName>
        <fullName evidence="3">Putative FmdB family regulatory protein</fullName>
    </submittedName>
</protein>
<dbReference type="NCBIfam" id="TIGR02605">
    <property type="entry name" value="CxxC_CxxC_SSSS"/>
    <property type="match status" value="1"/>
</dbReference>
<reference evidence="3 4" key="1">
    <citation type="submission" date="2020-08" db="EMBL/GenBank/DDBJ databases">
        <title>Sequencing the genomes of 1000 actinobacteria strains.</title>
        <authorList>
            <person name="Klenk H.-P."/>
        </authorList>
    </citation>
    <scope>NUCLEOTIDE SEQUENCE [LARGE SCALE GENOMIC DNA]</scope>
    <source>
        <strain evidence="3 4">DSM 20419</strain>
    </source>
</reference>
<comment type="caution">
    <text evidence="3">The sequence shown here is derived from an EMBL/GenBank/DDBJ whole genome shotgun (WGS) entry which is preliminary data.</text>
</comment>
<feature type="region of interest" description="Disordered" evidence="1">
    <location>
        <begin position="128"/>
        <end position="151"/>
    </location>
</feature>